<dbReference type="InterPro" id="IPR025161">
    <property type="entry name" value="IS402-like_dom"/>
</dbReference>
<proteinExistence type="predicted"/>
<dbReference type="OrthoDB" id="215598at2"/>
<feature type="domain" description="Insertion element IS402-like" evidence="1">
    <location>
        <begin position="6"/>
        <end position="77"/>
    </location>
</feature>
<reference evidence="2 3" key="1">
    <citation type="submission" date="2018-07" db="EMBL/GenBank/DDBJ databases">
        <title>Comparative genomes isolates from brazilian mangrove.</title>
        <authorList>
            <person name="De Araujo J.E."/>
            <person name="Taketani R.G."/>
            <person name="Silva M.C.P."/>
            <person name="Lourenco M.V."/>
            <person name="Oliveira V.M."/>
            <person name="Andreote F.D."/>
        </authorList>
    </citation>
    <scope>NUCLEOTIDE SEQUENCE [LARGE SCALE GENOMIC DNA]</scope>
    <source>
        <strain evidence="2 3">HEX PRIS-MGV</strain>
    </source>
</reference>
<comment type="caution">
    <text evidence="2">The sequence shown here is derived from an EMBL/GenBank/DDBJ whole genome shotgun (WGS) entry which is preliminary data.</text>
</comment>
<dbReference type="Pfam" id="PF13340">
    <property type="entry name" value="DUF4096"/>
    <property type="match status" value="1"/>
</dbReference>
<evidence type="ECO:0000313" key="2">
    <source>
        <dbReference type="EMBL" id="RCS49477.1"/>
    </source>
</evidence>
<dbReference type="InterPro" id="IPR052909">
    <property type="entry name" value="Transposase_6_like"/>
</dbReference>
<dbReference type="AlphaFoldDB" id="A0A368KV33"/>
<name>A0A368KV33_9BACT</name>
<dbReference type="RefSeq" id="WP_114369189.1">
    <property type="nucleotide sequence ID" value="NZ_QPEX01000024.1"/>
</dbReference>
<protein>
    <submittedName>
        <fullName evidence="2">IS5 family transposase</fullName>
    </submittedName>
</protein>
<dbReference type="NCBIfam" id="NF033580">
    <property type="entry name" value="transpos_IS5_3"/>
    <property type="match status" value="1"/>
</dbReference>
<organism evidence="2 3">
    <name type="scientific">Bremerella cremea</name>
    <dbReference type="NCBI Taxonomy" id="1031537"/>
    <lineage>
        <taxon>Bacteria</taxon>
        <taxon>Pseudomonadati</taxon>
        <taxon>Planctomycetota</taxon>
        <taxon>Planctomycetia</taxon>
        <taxon>Pirellulales</taxon>
        <taxon>Pirellulaceae</taxon>
        <taxon>Bremerella</taxon>
    </lineage>
</organism>
<dbReference type="PANTHER" id="PTHR46637">
    <property type="entry name" value="TIS1421-TRANSPOSASE PROTEIN A"/>
    <property type="match status" value="1"/>
</dbReference>
<evidence type="ECO:0000259" key="1">
    <source>
        <dbReference type="Pfam" id="PF13340"/>
    </source>
</evidence>
<dbReference type="EMBL" id="QPEX01000024">
    <property type="protein sequence ID" value="RCS49477.1"/>
    <property type="molecule type" value="Genomic_DNA"/>
</dbReference>
<gene>
    <name evidence="2" type="ORF">DTL42_13210</name>
</gene>
<evidence type="ECO:0000313" key="3">
    <source>
        <dbReference type="Proteomes" id="UP000253562"/>
    </source>
</evidence>
<dbReference type="PANTHER" id="PTHR46637:SF1">
    <property type="entry name" value="BLL5188 PROTEIN"/>
    <property type="match status" value="1"/>
</dbReference>
<accession>A0A368KV33</accession>
<sequence>MARHRLTDDQWVLIADIFPPPAHTGRPRVDRRMVVDGILWIMRTGAPWRDLPDEFGKWGTVYDLFTTWNSDGTLDEILDRLQAGFVDAEAIDEQLWCVDGTNIRAARCAAGAKKGAVGRS</sequence>
<dbReference type="Proteomes" id="UP000253562">
    <property type="component" value="Unassembled WGS sequence"/>
</dbReference>